<accession>A0AAU8JNT9</accession>
<proteinExistence type="predicted"/>
<sequence>MSTVGAVLALTAAALVLAAVVYDAARLGRPAEAREPPLARLRGRRAAPEAAESWCAGLRIHGRIDQAAYQQRMADLAHGHRTHHSAPSPTGR</sequence>
<name>A0AAU8JNT9_9ACTN</name>
<organism evidence="1">
    <name type="scientific">Kitasatospora camelliae</name>
    <dbReference type="NCBI Taxonomy" id="3156397"/>
    <lineage>
        <taxon>Bacteria</taxon>
        <taxon>Bacillati</taxon>
        <taxon>Actinomycetota</taxon>
        <taxon>Actinomycetes</taxon>
        <taxon>Kitasatosporales</taxon>
        <taxon>Streptomycetaceae</taxon>
        <taxon>Kitasatospora</taxon>
    </lineage>
</organism>
<dbReference type="KEGG" id="kcm:ABWK59_00465"/>
<reference evidence="1" key="1">
    <citation type="submission" date="2024-06" db="EMBL/GenBank/DDBJ databases">
        <title>The genome sequences of Kitasatospora sp. strain HUAS MG31.</title>
        <authorList>
            <person name="Mo P."/>
        </authorList>
    </citation>
    <scope>NUCLEOTIDE SEQUENCE</scope>
    <source>
        <strain evidence="1">HUAS MG31</strain>
    </source>
</reference>
<evidence type="ECO:0000313" key="1">
    <source>
        <dbReference type="EMBL" id="XCM77533.1"/>
    </source>
</evidence>
<dbReference type="RefSeq" id="WP_354637156.1">
    <property type="nucleotide sequence ID" value="NZ_CP159872.1"/>
</dbReference>
<gene>
    <name evidence="1" type="ORF">ABWK59_00465</name>
</gene>
<dbReference type="AlphaFoldDB" id="A0AAU8JNT9"/>
<dbReference type="EMBL" id="CP159872">
    <property type="protein sequence ID" value="XCM77533.1"/>
    <property type="molecule type" value="Genomic_DNA"/>
</dbReference>
<protein>
    <submittedName>
        <fullName evidence="1">Uncharacterized protein</fullName>
    </submittedName>
</protein>